<sequence length="466" mass="51454">MKLVKLDLLILLISLFIFSGCENPDGIGLSDTDYQNGVQTDTFTVQTLLVADQPVRTDNHFSYNGTSLANNTKLLGYMNDDIFGKSYAEINTQLLKPDSAAFAFPAGTVLDSAVLVLAYQDTSKMANTFYGASTSKFRFLVEELGDPMRVDTSYFSDQYFNPKSSTAIGTALITPNLSKIKIFDFIKDKPDTLKTVEAQIRIPIDKEYAILKFVNAPATIYKNVANFNSYIKGIKLRINPNETTGLGGIFKLDVQTYDKSVINFYYHTPTDTTFHTLRLSGTVAQSNYFNHDYAGTVIETLLGGGANTQQTVYAQSMAGVKTKVRFPYVKSIIKDSKKAINKAELVVSIDQGTDGTFASPLRILLNQGQKKSGAFIQIPDNNPSDNRYSTTGAAYSGYYNSSKKNYSILVTKYIQDILDGKANDDELFLTFDNPAISSERGAFGGPKGVNYSMKLRIIFSDVKQTN</sequence>
<keyword evidence="2" id="KW-1185">Reference proteome</keyword>
<evidence type="ECO:0000313" key="2">
    <source>
        <dbReference type="Proteomes" id="UP000236893"/>
    </source>
</evidence>
<dbReference type="AlphaFoldDB" id="A0A2S5A3L1"/>
<dbReference type="InterPro" id="IPR025366">
    <property type="entry name" value="DUF4270"/>
</dbReference>
<proteinExistence type="predicted"/>
<dbReference type="Pfam" id="PF14092">
    <property type="entry name" value="DUF4270"/>
    <property type="match status" value="1"/>
</dbReference>
<dbReference type="OrthoDB" id="1466062at2"/>
<dbReference type="EMBL" id="PQVF01000005">
    <property type="protein sequence ID" value="POY36899.1"/>
    <property type="molecule type" value="Genomic_DNA"/>
</dbReference>
<protein>
    <recommendedName>
        <fullName evidence="3">DUF4270 domain-containing protein</fullName>
    </recommendedName>
</protein>
<dbReference type="PROSITE" id="PS51257">
    <property type="entry name" value="PROKAR_LIPOPROTEIN"/>
    <property type="match status" value="1"/>
</dbReference>
<name>A0A2S5A3L1_9SPHI</name>
<dbReference type="Proteomes" id="UP000236893">
    <property type="component" value="Unassembled WGS sequence"/>
</dbReference>
<accession>A0A2S5A3L1</accession>
<gene>
    <name evidence="1" type="ORF">C3K47_07485</name>
</gene>
<dbReference type="RefSeq" id="WP_103788509.1">
    <property type="nucleotide sequence ID" value="NZ_PQVF01000005.1"/>
</dbReference>
<reference evidence="1 2" key="1">
    <citation type="submission" date="2018-01" db="EMBL/GenBank/DDBJ databases">
        <authorList>
            <person name="Gaut B.S."/>
            <person name="Morton B.R."/>
            <person name="Clegg M.T."/>
            <person name="Duvall M.R."/>
        </authorList>
    </citation>
    <scope>NUCLEOTIDE SEQUENCE [LARGE SCALE GENOMIC DNA]</scope>
    <source>
        <strain evidence="1 2">HR-AV</strain>
    </source>
</reference>
<comment type="caution">
    <text evidence="1">The sequence shown here is derived from an EMBL/GenBank/DDBJ whole genome shotgun (WGS) entry which is preliminary data.</text>
</comment>
<evidence type="ECO:0008006" key="3">
    <source>
        <dbReference type="Google" id="ProtNLM"/>
    </source>
</evidence>
<evidence type="ECO:0000313" key="1">
    <source>
        <dbReference type="EMBL" id="POY36899.1"/>
    </source>
</evidence>
<organism evidence="1 2">
    <name type="scientific">Solitalea longa</name>
    <dbReference type="NCBI Taxonomy" id="2079460"/>
    <lineage>
        <taxon>Bacteria</taxon>
        <taxon>Pseudomonadati</taxon>
        <taxon>Bacteroidota</taxon>
        <taxon>Sphingobacteriia</taxon>
        <taxon>Sphingobacteriales</taxon>
        <taxon>Sphingobacteriaceae</taxon>
        <taxon>Solitalea</taxon>
    </lineage>
</organism>